<gene>
    <name evidence="1" type="ORF">CCMP2556_LOCUS54531</name>
    <name evidence="2" type="ORF">CCMP2556_LOCUS54610</name>
</gene>
<dbReference type="InterPro" id="IPR023586">
    <property type="entry name" value="Ile-tRNA-ligase_type2"/>
</dbReference>
<dbReference type="PANTHER" id="PTHR42780">
    <property type="entry name" value="SOLEUCYL-TRNA SYNTHETASE"/>
    <property type="match status" value="1"/>
</dbReference>
<accession>A0ABP0SXD1</accession>
<name>A0ABP0SXD1_9DINO</name>
<dbReference type="Proteomes" id="UP001642484">
    <property type="component" value="Unassembled WGS sequence"/>
</dbReference>
<keyword evidence="3" id="KW-1185">Reference proteome</keyword>
<dbReference type="PANTHER" id="PTHR42780:SF1">
    <property type="entry name" value="ISOLEUCINE--TRNA LIGASE, CYTOPLASMIC"/>
    <property type="match status" value="1"/>
</dbReference>
<sequence length="424" mass="47690">MTFVPSQVAASASLLPWPAQAKPEDKATIKKAAETMHQLQDRWTQLASKGAEGAKEILEAFSGVSYSSFTIKVPPGQSVGVDIEDRTITSVNTRKLGWSVGDTIQEINGQEAKDEETVVNYVKTAKQEGKELVFKVQRLSESPWVSLERALTNAYADVDAEVVLPEPDQVSDMFRDLKNNVNLAKDEIIEMAVVKVRMYMLNSGVVRAEPLKFKEEGVRDVVKDVFLPWYNAYRFLVQEMLIYSNLVRALPDGHPMKAKSVHFVMIPEPDMKAINPEITQAVRRMQNVVELGRTCRERRKVGLKMPLKSMTIMNKDQGFIKDVKALQKYIEEELNVVELNFRADAEITLSGTLNFKELGKRLGKDMKAVKDAVTNLSQAELVDFEKTGEITIQGHKLAGDDIQLSRKLKERPSLRISIGIYIAY</sequence>
<organism evidence="1 3">
    <name type="scientific">Durusdinium trenchii</name>
    <dbReference type="NCBI Taxonomy" id="1381693"/>
    <lineage>
        <taxon>Eukaryota</taxon>
        <taxon>Sar</taxon>
        <taxon>Alveolata</taxon>
        <taxon>Dinophyceae</taxon>
        <taxon>Suessiales</taxon>
        <taxon>Symbiodiniaceae</taxon>
        <taxon>Durusdinium</taxon>
    </lineage>
</organism>
<evidence type="ECO:0000313" key="2">
    <source>
        <dbReference type="EMBL" id="CAK9117234.1"/>
    </source>
</evidence>
<proteinExistence type="predicted"/>
<dbReference type="EMBL" id="CAXAMN010028584">
    <property type="protein sequence ID" value="CAK9117114.1"/>
    <property type="molecule type" value="Genomic_DNA"/>
</dbReference>
<dbReference type="Gene3D" id="1.10.730.10">
    <property type="entry name" value="Isoleucyl-tRNA Synthetase, Domain 1"/>
    <property type="match status" value="1"/>
</dbReference>
<dbReference type="SUPFAM" id="SSF47323">
    <property type="entry name" value="Anticodon-binding domain of a subclass of class I aminoacyl-tRNA synthetases"/>
    <property type="match status" value="1"/>
</dbReference>
<protein>
    <recommendedName>
        <fullName evidence="4">PDZ domain-containing protein</fullName>
    </recommendedName>
</protein>
<reference evidence="1 3" key="1">
    <citation type="submission" date="2024-02" db="EMBL/GenBank/DDBJ databases">
        <authorList>
            <person name="Chen Y."/>
            <person name="Shah S."/>
            <person name="Dougan E. K."/>
            <person name="Thang M."/>
            <person name="Chan C."/>
        </authorList>
    </citation>
    <scope>NUCLEOTIDE SEQUENCE [LARGE SCALE GENOMIC DNA]</scope>
</reference>
<evidence type="ECO:0000313" key="3">
    <source>
        <dbReference type="Proteomes" id="UP001642484"/>
    </source>
</evidence>
<comment type="caution">
    <text evidence="1">The sequence shown here is derived from an EMBL/GenBank/DDBJ whole genome shotgun (WGS) entry which is preliminary data.</text>
</comment>
<evidence type="ECO:0000313" key="1">
    <source>
        <dbReference type="EMBL" id="CAK9117114.1"/>
    </source>
</evidence>
<evidence type="ECO:0008006" key="4">
    <source>
        <dbReference type="Google" id="ProtNLM"/>
    </source>
</evidence>
<dbReference type="InterPro" id="IPR009080">
    <property type="entry name" value="tRNAsynth_Ia_anticodon-bd"/>
</dbReference>
<dbReference type="EMBL" id="CAXAMN010028617">
    <property type="protein sequence ID" value="CAK9117234.1"/>
    <property type="molecule type" value="Genomic_DNA"/>
</dbReference>
<dbReference type="Pfam" id="PF19302">
    <property type="entry name" value="DUF5915"/>
    <property type="match status" value="1"/>
</dbReference>